<protein>
    <submittedName>
        <fullName evidence="4">Uncharacterized protein</fullName>
    </submittedName>
</protein>
<gene>
    <name evidence="4" type="ordered locus">CAGL0F07513g</name>
</gene>
<comment type="similarity">
    <text evidence="1">Belongs to the ISF1/MBR1 family.</text>
</comment>
<sequence>MDELVLPLGRSASVLDVFERAVQDPCSLDIDEQDETDMLDRDYQGYDAYTGAPEPAADNSALVKDNSFVASICPSTGLDPLQEEEDALCEKECAQECAQECASDEQGKRKLARRASAASSTSCSYVSDTSSCQSVNDRVNVLNLDEPNKVKEQEYEFRNPFKEKNERQSAEGQDCTARPPMTPSARASVEEFKLRRTQTEPEFPIRPSVLSRRNTCNMLHQINTRSQSIQVGRSRAPSLRRISTNGNSITYGRSGVSIPMRSNSTIPARSNSTTFMSNNIIRERSNSATPVGDSPSRTYSRGSFGIPTHLYSLEKYVSSQLDALATKEYDSEAAKQVENQRELRNKRSNTVSYIGSSPFNRTRSNTESSFGANQNPPIRCGNARKKSFIELSLENSFAS</sequence>
<feature type="compositionally biased region" description="Polar residues" evidence="3">
    <location>
        <begin position="348"/>
        <end position="376"/>
    </location>
</feature>
<feature type="region of interest" description="Disordered" evidence="3">
    <location>
        <begin position="335"/>
        <end position="381"/>
    </location>
</feature>
<evidence type="ECO:0000256" key="2">
    <source>
        <dbReference type="ARBA" id="ARBA00022553"/>
    </source>
</evidence>
<organism evidence="4 5">
    <name type="scientific">Candida glabrata (strain ATCC 2001 / BCRC 20586 / JCM 3761 / NBRC 0622 / NRRL Y-65 / CBS 138)</name>
    <name type="common">Yeast</name>
    <name type="synonym">Nakaseomyces glabratus</name>
    <dbReference type="NCBI Taxonomy" id="284593"/>
    <lineage>
        <taxon>Eukaryota</taxon>
        <taxon>Fungi</taxon>
        <taxon>Dikarya</taxon>
        <taxon>Ascomycota</taxon>
        <taxon>Saccharomycotina</taxon>
        <taxon>Saccharomycetes</taxon>
        <taxon>Saccharomycetales</taxon>
        <taxon>Saccharomycetaceae</taxon>
        <taxon>Nakaseomyces</taxon>
    </lineage>
</organism>
<evidence type="ECO:0000256" key="3">
    <source>
        <dbReference type="SAM" id="MobiDB-lite"/>
    </source>
</evidence>
<evidence type="ECO:0000313" key="5">
    <source>
        <dbReference type="Proteomes" id="UP000002428"/>
    </source>
</evidence>
<dbReference type="Proteomes" id="UP000002428">
    <property type="component" value="Chromosome F"/>
</dbReference>
<feature type="compositionally biased region" description="Basic and acidic residues" evidence="3">
    <location>
        <begin position="159"/>
        <end position="169"/>
    </location>
</feature>
<reference evidence="4 5" key="1">
    <citation type="journal article" date="2004" name="Nature">
        <title>Genome evolution in yeasts.</title>
        <authorList>
            <consortium name="Genolevures"/>
            <person name="Dujon B."/>
            <person name="Sherman D."/>
            <person name="Fischer G."/>
            <person name="Durrens P."/>
            <person name="Casaregola S."/>
            <person name="Lafontaine I."/>
            <person name="de Montigny J."/>
            <person name="Marck C."/>
            <person name="Neuveglise C."/>
            <person name="Talla E."/>
            <person name="Goffard N."/>
            <person name="Frangeul L."/>
            <person name="Aigle M."/>
            <person name="Anthouard V."/>
            <person name="Babour A."/>
            <person name="Barbe V."/>
            <person name="Barnay S."/>
            <person name="Blanchin S."/>
            <person name="Beckerich J.M."/>
            <person name="Beyne E."/>
            <person name="Bleykasten C."/>
            <person name="Boisrame A."/>
            <person name="Boyer J."/>
            <person name="Cattolico L."/>
            <person name="Confanioleri F."/>
            <person name="de Daruvar A."/>
            <person name="Despons L."/>
            <person name="Fabre E."/>
            <person name="Fairhead C."/>
            <person name="Ferry-Dumazet H."/>
            <person name="Groppi A."/>
            <person name="Hantraye F."/>
            <person name="Hennequin C."/>
            <person name="Jauniaux N."/>
            <person name="Joyet P."/>
            <person name="Kachouri R."/>
            <person name="Kerrest A."/>
            <person name="Koszul R."/>
            <person name="Lemaire M."/>
            <person name="Lesur I."/>
            <person name="Ma L."/>
            <person name="Muller H."/>
            <person name="Nicaud J.M."/>
            <person name="Nikolski M."/>
            <person name="Oztas S."/>
            <person name="Ozier-Kalogeropoulos O."/>
            <person name="Pellenz S."/>
            <person name="Potier S."/>
            <person name="Richard G.F."/>
            <person name="Straub M.L."/>
            <person name="Suleau A."/>
            <person name="Swennene D."/>
            <person name="Tekaia F."/>
            <person name="Wesolowski-Louvel M."/>
            <person name="Westhof E."/>
            <person name="Wirth B."/>
            <person name="Zeniou-Meyer M."/>
            <person name="Zivanovic I."/>
            <person name="Bolotin-Fukuhara M."/>
            <person name="Thierry A."/>
            <person name="Bouchier C."/>
            <person name="Caudron B."/>
            <person name="Scarpelli C."/>
            <person name="Gaillardin C."/>
            <person name="Weissenbach J."/>
            <person name="Wincker P."/>
            <person name="Souciet J.L."/>
        </authorList>
    </citation>
    <scope>NUCLEOTIDE SEQUENCE [LARGE SCALE GENOMIC DNA]</scope>
    <source>
        <strain evidence="5">ATCC 2001 / BCRC 20586 / JCM 3761 / NBRC 0622 / NRRL Y-65 / CBS 138</strain>
    </source>
</reference>
<keyword evidence="2" id="KW-0597">Phosphoprotein</keyword>
<dbReference type="KEGG" id="cgr:2887838"/>
<feature type="compositionally biased region" description="Basic and acidic residues" evidence="3">
    <location>
        <begin position="335"/>
        <end position="345"/>
    </location>
</feature>
<feature type="region of interest" description="Disordered" evidence="3">
    <location>
        <begin position="159"/>
        <end position="186"/>
    </location>
</feature>
<dbReference type="EMBL" id="CR380952">
    <property type="protein sequence ID" value="CAG59218.1"/>
    <property type="molecule type" value="Genomic_DNA"/>
</dbReference>
<dbReference type="HOGENOM" id="CLU_778649_0_0_1"/>
<proteinExistence type="inferred from homology"/>
<dbReference type="AlphaFoldDB" id="Q6FU00"/>
<dbReference type="InParanoid" id="Q6FU00"/>
<evidence type="ECO:0000313" key="4">
    <source>
        <dbReference type="EMBL" id="CAG59218.1"/>
    </source>
</evidence>
<name>Q6FU00_CANGA</name>
<dbReference type="InterPro" id="IPR031443">
    <property type="entry name" value="Mbr1"/>
</dbReference>
<accession>Q6FU00</accession>
<dbReference type="Pfam" id="PF17058">
    <property type="entry name" value="MBR1"/>
    <property type="match status" value="1"/>
</dbReference>
<dbReference type="FunCoup" id="Q6FU00">
    <property type="interactions" value="30"/>
</dbReference>
<evidence type="ECO:0000256" key="1">
    <source>
        <dbReference type="ARBA" id="ARBA00008990"/>
    </source>
</evidence>
<keyword evidence="5" id="KW-1185">Reference proteome</keyword>